<feature type="domain" description="Nudix hydrolase" evidence="4">
    <location>
        <begin position="30"/>
        <end position="158"/>
    </location>
</feature>
<proteinExistence type="inferred from homology"/>
<dbReference type="EMBL" id="WHPN01000330">
    <property type="protein sequence ID" value="KAF4407158.1"/>
    <property type="molecule type" value="Genomic_DNA"/>
</dbReference>
<comment type="caution">
    <text evidence="5">The sequence shown here is derived from an EMBL/GenBank/DDBJ whole genome shotgun (WGS) entry which is preliminary data.</text>
</comment>
<dbReference type="PROSITE" id="PS00893">
    <property type="entry name" value="NUDIX_BOX"/>
    <property type="match status" value="1"/>
</dbReference>
<dbReference type="InterPro" id="IPR000086">
    <property type="entry name" value="NUDIX_hydrolase_dom"/>
</dbReference>
<keyword evidence="2" id="KW-0378">Hydrolase</keyword>
<dbReference type="RefSeq" id="WP_156206877.1">
    <property type="nucleotide sequence ID" value="NZ_WHPN01000330.1"/>
</dbReference>
<reference evidence="5 6" key="1">
    <citation type="submission" date="2019-10" db="EMBL/GenBank/DDBJ databases">
        <title>Streptomyces tenebrisbrunneis sp.nov., an endogenous actinomycete isolated from of Lycium ruthenicum.</title>
        <authorList>
            <person name="Ma L."/>
        </authorList>
    </citation>
    <scope>NUCLEOTIDE SEQUENCE [LARGE SCALE GENOMIC DNA]</scope>
    <source>
        <strain evidence="5 6">TRM 66187</strain>
    </source>
</reference>
<evidence type="ECO:0000256" key="3">
    <source>
        <dbReference type="SAM" id="MobiDB-lite"/>
    </source>
</evidence>
<organism evidence="5 6">
    <name type="scientific">Streptomyces lycii</name>
    <dbReference type="NCBI Taxonomy" id="2654337"/>
    <lineage>
        <taxon>Bacteria</taxon>
        <taxon>Bacillati</taxon>
        <taxon>Actinomycetota</taxon>
        <taxon>Actinomycetes</taxon>
        <taxon>Kitasatosporales</taxon>
        <taxon>Streptomycetaceae</taxon>
        <taxon>Streptomyces</taxon>
    </lineage>
</organism>
<feature type="region of interest" description="Disordered" evidence="3">
    <location>
        <begin position="1"/>
        <end position="41"/>
    </location>
</feature>
<dbReference type="Proteomes" id="UP000621266">
    <property type="component" value="Unassembled WGS sequence"/>
</dbReference>
<keyword evidence="6" id="KW-1185">Reference proteome</keyword>
<evidence type="ECO:0000256" key="2">
    <source>
        <dbReference type="ARBA" id="ARBA00022801"/>
    </source>
</evidence>
<sequence>MPAGDPGGGPHGLPLPAGGPGGGPHGLPHPDRAPAGGPYGDRTGLVVVRRAVEPRRGLLALPGGFVDDREDWRHAVVRELREETGIEAGADEVRLADVLSSPDGHLLVFGLLPARAAADLPPAGPTPETTERRVLYEPADLAFPLHTAVARGWFEGRYGPVS</sequence>
<evidence type="ECO:0000256" key="1">
    <source>
        <dbReference type="ARBA" id="ARBA00005582"/>
    </source>
</evidence>
<dbReference type="InterPro" id="IPR015797">
    <property type="entry name" value="NUDIX_hydrolase-like_dom_sf"/>
</dbReference>
<dbReference type="Gene3D" id="3.90.79.10">
    <property type="entry name" value="Nucleoside Triphosphate Pyrophosphohydrolase"/>
    <property type="match status" value="1"/>
</dbReference>
<dbReference type="InterPro" id="IPR020084">
    <property type="entry name" value="NUDIX_hydrolase_CS"/>
</dbReference>
<feature type="compositionally biased region" description="Gly residues" evidence="3">
    <location>
        <begin position="1"/>
        <end position="11"/>
    </location>
</feature>
<evidence type="ECO:0000313" key="5">
    <source>
        <dbReference type="EMBL" id="KAF4407158.1"/>
    </source>
</evidence>
<accession>A0ABQ7FGS3</accession>
<dbReference type="Pfam" id="PF00293">
    <property type="entry name" value="NUDIX"/>
    <property type="match status" value="1"/>
</dbReference>
<dbReference type="PROSITE" id="PS51462">
    <property type="entry name" value="NUDIX"/>
    <property type="match status" value="1"/>
</dbReference>
<dbReference type="PANTHER" id="PTHR43736:SF1">
    <property type="entry name" value="DIHYDRONEOPTERIN TRIPHOSPHATE DIPHOSPHATASE"/>
    <property type="match status" value="1"/>
</dbReference>
<evidence type="ECO:0000313" key="6">
    <source>
        <dbReference type="Proteomes" id="UP000621266"/>
    </source>
</evidence>
<comment type="similarity">
    <text evidence="1">Belongs to the Nudix hydrolase family.</text>
</comment>
<protein>
    <submittedName>
        <fullName evidence="5">NUDIX domain-containing protein</fullName>
    </submittedName>
</protein>
<name>A0ABQ7FGS3_9ACTN</name>
<evidence type="ECO:0000259" key="4">
    <source>
        <dbReference type="PROSITE" id="PS51462"/>
    </source>
</evidence>
<dbReference type="SUPFAM" id="SSF55811">
    <property type="entry name" value="Nudix"/>
    <property type="match status" value="1"/>
</dbReference>
<gene>
    <name evidence="5" type="ORF">GCU69_21145</name>
</gene>
<dbReference type="PANTHER" id="PTHR43736">
    <property type="entry name" value="ADP-RIBOSE PYROPHOSPHATASE"/>
    <property type="match status" value="1"/>
</dbReference>